<dbReference type="InterPro" id="IPR036291">
    <property type="entry name" value="NAD(P)-bd_dom_sf"/>
</dbReference>
<evidence type="ECO:0008006" key="7">
    <source>
        <dbReference type="Google" id="ProtNLM"/>
    </source>
</evidence>
<dbReference type="Pfam" id="PF22725">
    <property type="entry name" value="GFO_IDH_MocA_C3"/>
    <property type="match status" value="1"/>
</dbReference>
<protein>
    <recommendedName>
        <fullName evidence="7">Oxidoreductase</fullName>
    </recommendedName>
</protein>
<evidence type="ECO:0000256" key="1">
    <source>
        <dbReference type="ARBA" id="ARBA00010928"/>
    </source>
</evidence>
<dbReference type="Proteomes" id="UP000024900">
    <property type="component" value="Unassembled WGS sequence"/>
</dbReference>
<name>A0A837CCY0_9BRAD</name>
<feature type="domain" description="GFO/IDH/MocA-like oxidoreductase" evidence="4">
    <location>
        <begin position="183"/>
        <end position="295"/>
    </location>
</feature>
<gene>
    <name evidence="5" type="ORF">BJA5080_03467</name>
</gene>
<reference evidence="5 6" key="1">
    <citation type="journal article" date="2014" name="BMC Genomics">
        <title>Comparative genomics of Bradyrhizobium japonicum CPAC 15 and Bradyrhizobium diazoefficiens CPAC 7: elite model strains for understanding symbiotic performance with soybean.</title>
        <authorList>
            <person name="Siqueira A.F."/>
            <person name="Ormeno-Orrillo E."/>
            <person name="Souza R.C."/>
            <person name="Rodrigues E.P."/>
            <person name="Almeida L.G."/>
            <person name="Barcellos F.G."/>
            <person name="Batista J.S."/>
            <person name="Nakatami A.S."/>
            <person name="Martinez-Romero E."/>
            <person name="Vasconcelos A.T."/>
            <person name="Hungria M."/>
        </authorList>
    </citation>
    <scope>NUCLEOTIDE SEQUENCE [LARGE SCALE GENOMIC DNA]</scope>
    <source>
        <strain evidence="5 6">SEMIA 5080</strain>
    </source>
</reference>
<dbReference type="Gene3D" id="3.40.50.720">
    <property type="entry name" value="NAD(P)-binding Rossmann-like Domain"/>
    <property type="match status" value="1"/>
</dbReference>
<dbReference type="PANTHER" id="PTHR42840:SF3">
    <property type="entry name" value="BINDING ROSSMANN FOLD OXIDOREDUCTASE, PUTATIVE (AFU_ORTHOLOGUE AFUA_2G10240)-RELATED"/>
    <property type="match status" value="1"/>
</dbReference>
<feature type="domain" description="Gfo/Idh/MocA-like oxidoreductase N-terminal" evidence="3">
    <location>
        <begin position="4"/>
        <end position="100"/>
    </location>
</feature>
<dbReference type="FunFam" id="3.30.360.10:FF:000071">
    <property type="entry name" value="Dehydrogenase, putative"/>
    <property type="match status" value="1"/>
</dbReference>
<evidence type="ECO:0000313" key="5">
    <source>
        <dbReference type="EMBL" id="KGJ66848.1"/>
    </source>
</evidence>
<dbReference type="InterPro" id="IPR055170">
    <property type="entry name" value="GFO_IDH_MocA-like_dom"/>
</dbReference>
<keyword evidence="2" id="KW-0560">Oxidoreductase</keyword>
<comment type="similarity">
    <text evidence="1">Belongs to the Gfo/Idh/MocA family.</text>
</comment>
<comment type="caution">
    <text evidence="5">The sequence shown here is derived from an EMBL/GenBank/DDBJ whole genome shotgun (WGS) entry which is preliminary data.</text>
</comment>
<organism evidence="5 6">
    <name type="scientific">Bradyrhizobium diazoefficiens SEMIA 5080</name>
    <dbReference type="NCBI Taxonomy" id="754504"/>
    <lineage>
        <taxon>Bacteria</taxon>
        <taxon>Pseudomonadati</taxon>
        <taxon>Pseudomonadota</taxon>
        <taxon>Alphaproteobacteria</taxon>
        <taxon>Hyphomicrobiales</taxon>
        <taxon>Nitrobacteraceae</taxon>
        <taxon>Bradyrhizobium</taxon>
    </lineage>
</organism>
<sequence length="389" mass="43007">MARIRVGLVGCGFVSELHMYAFRRVYGVDVEVAAVAARGDKVVAFAQHHNIPRVYRSFAELIADGELDVIDICTPPNLHAEMIVASMQAGKHVICEKPFAGYFGREGDTQPIGKHVPKALMYERVIEEMDRTRAAIERTGKLFMYAEDWIYAPAVTKTAEIIKATKDKILFMKGEESHSGSHAAHAAQWAMTGGGSLIRMGCHPLSAVLYLKQVEARARGEIIRVASVTGDVGNVTAGLKPEERTYIKANPVDVEDWGTLTATFSDGTKATVFSGDMIMGGVRNLIETYTSGGSLFANITPNTHLMSYQTSEENLANVYITEKVDRKTGWQYVCLEEEWTRGYLQEIQDFMECAATGRQPLSDLALAYETIKVNYAGYWAAEEGRRVVL</sequence>
<evidence type="ECO:0000259" key="3">
    <source>
        <dbReference type="Pfam" id="PF01408"/>
    </source>
</evidence>
<dbReference type="Gene3D" id="3.30.360.10">
    <property type="entry name" value="Dihydrodipicolinate Reductase, domain 2"/>
    <property type="match status" value="1"/>
</dbReference>
<dbReference type="GO" id="GO:0000166">
    <property type="term" value="F:nucleotide binding"/>
    <property type="evidence" value="ECO:0007669"/>
    <property type="project" value="InterPro"/>
</dbReference>
<evidence type="ECO:0000256" key="2">
    <source>
        <dbReference type="ARBA" id="ARBA00023002"/>
    </source>
</evidence>
<dbReference type="PANTHER" id="PTHR42840">
    <property type="entry name" value="NAD(P)-BINDING ROSSMANN-FOLD SUPERFAMILY PROTEIN-RELATED"/>
    <property type="match status" value="1"/>
</dbReference>
<dbReference type="SUPFAM" id="SSF55347">
    <property type="entry name" value="Glyceraldehyde-3-phosphate dehydrogenase-like, C-terminal domain"/>
    <property type="match status" value="1"/>
</dbReference>
<dbReference type="Pfam" id="PF01408">
    <property type="entry name" value="GFO_IDH_MocA"/>
    <property type="match status" value="1"/>
</dbReference>
<accession>A0A837CCY0</accession>
<dbReference type="RefSeq" id="WP_028176131.1">
    <property type="nucleotide sequence ID" value="NZ_ADOU02000005.1"/>
</dbReference>
<dbReference type="SUPFAM" id="SSF51735">
    <property type="entry name" value="NAD(P)-binding Rossmann-fold domains"/>
    <property type="match status" value="1"/>
</dbReference>
<dbReference type="InterPro" id="IPR000683">
    <property type="entry name" value="Gfo/Idh/MocA-like_OxRdtase_N"/>
</dbReference>
<dbReference type="AlphaFoldDB" id="A0A837CCY0"/>
<proteinExistence type="inferred from homology"/>
<evidence type="ECO:0000313" key="6">
    <source>
        <dbReference type="Proteomes" id="UP000024900"/>
    </source>
</evidence>
<dbReference type="EMBL" id="ADOU02000005">
    <property type="protein sequence ID" value="KGJ66848.1"/>
    <property type="molecule type" value="Genomic_DNA"/>
</dbReference>
<dbReference type="GO" id="GO:0016491">
    <property type="term" value="F:oxidoreductase activity"/>
    <property type="evidence" value="ECO:0007669"/>
    <property type="project" value="UniProtKB-KW"/>
</dbReference>
<evidence type="ECO:0000259" key="4">
    <source>
        <dbReference type="Pfam" id="PF22725"/>
    </source>
</evidence>